<dbReference type="FunFam" id="3.40.470.10:FF:000007">
    <property type="entry name" value="Uracil-DNA glycosylase"/>
    <property type="match status" value="1"/>
</dbReference>
<dbReference type="NCBIfam" id="TIGR00628">
    <property type="entry name" value="ung"/>
    <property type="match status" value="1"/>
</dbReference>
<dbReference type="NCBIfam" id="NF003592">
    <property type="entry name" value="PRK05254.1-5"/>
    <property type="match status" value="1"/>
</dbReference>
<comment type="catalytic activity">
    <reaction evidence="7 9">
        <text>Hydrolyzes single-stranded DNA or mismatched double-stranded DNA and polynucleotides, releasing free uracil.</text>
        <dbReference type="EC" id="3.2.2.27"/>
    </reaction>
</comment>
<keyword evidence="2 7" id="KW-0227">DNA damage</keyword>
<feature type="active site" description="Proton acceptor" evidence="7 8">
    <location>
        <position position="154"/>
    </location>
</feature>
<keyword evidence="4 7" id="KW-0496">Mitochondrion</keyword>
<dbReference type="Pfam" id="PF03167">
    <property type="entry name" value="UDG"/>
    <property type="match status" value="1"/>
</dbReference>
<comment type="similarity">
    <text evidence="1 7 9">Belongs to the uracil-DNA glycosylase (UDG) superfamily. UNG family.</text>
</comment>
<evidence type="ECO:0000256" key="7">
    <source>
        <dbReference type="HAMAP-Rule" id="MF_03166"/>
    </source>
</evidence>
<evidence type="ECO:0000256" key="6">
    <source>
        <dbReference type="ARBA" id="ARBA00023242"/>
    </source>
</evidence>
<evidence type="ECO:0000256" key="10">
    <source>
        <dbReference type="SAM" id="MobiDB-lite"/>
    </source>
</evidence>
<evidence type="ECO:0000256" key="4">
    <source>
        <dbReference type="ARBA" id="ARBA00023128"/>
    </source>
</evidence>
<dbReference type="GO" id="GO:0004844">
    <property type="term" value="F:uracil DNA N-glycosylase activity"/>
    <property type="evidence" value="ECO:0007669"/>
    <property type="project" value="UniProtKB-UniRule"/>
</dbReference>
<dbReference type="SUPFAM" id="SSF52141">
    <property type="entry name" value="Uracil-DNA glycosylase-like"/>
    <property type="match status" value="1"/>
</dbReference>
<keyword evidence="6 7" id="KW-0539">Nucleus</keyword>
<dbReference type="GO" id="GO:0097510">
    <property type="term" value="P:base-excision repair, AP site formation via deaminated base removal"/>
    <property type="evidence" value="ECO:0007669"/>
    <property type="project" value="TreeGrafter"/>
</dbReference>
<proteinExistence type="inferred from homology"/>
<evidence type="ECO:0000256" key="2">
    <source>
        <dbReference type="ARBA" id="ARBA00022763"/>
    </source>
</evidence>
<dbReference type="Proteomes" id="UP000774326">
    <property type="component" value="Unassembled WGS sequence"/>
</dbReference>
<dbReference type="GO" id="GO:0005739">
    <property type="term" value="C:mitochondrion"/>
    <property type="evidence" value="ECO:0007669"/>
    <property type="project" value="UniProtKB-SubCell"/>
</dbReference>
<dbReference type="NCBIfam" id="NF003588">
    <property type="entry name" value="PRK05254.1-1"/>
    <property type="match status" value="1"/>
</dbReference>
<evidence type="ECO:0000259" key="11">
    <source>
        <dbReference type="SMART" id="SM00986"/>
    </source>
</evidence>
<evidence type="ECO:0000256" key="9">
    <source>
        <dbReference type="RuleBase" id="RU003780"/>
    </source>
</evidence>
<dbReference type="Gene3D" id="3.40.470.10">
    <property type="entry name" value="Uracil-DNA glycosylase-like domain"/>
    <property type="match status" value="1"/>
</dbReference>
<dbReference type="InterPro" id="IPR036895">
    <property type="entry name" value="Uracil-DNA_glycosylase-like_sf"/>
</dbReference>
<evidence type="ECO:0000256" key="3">
    <source>
        <dbReference type="ARBA" id="ARBA00022801"/>
    </source>
</evidence>
<feature type="domain" description="Uracil-DNA glycosylase-like" evidence="11">
    <location>
        <begin position="139"/>
        <end position="309"/>
    </location>
</feature>
<dbReference type="OrthoDB" id="10031947at2759"/>
<reference evidence="12" key="2">
    <citation type="submission" date="2021-01" db="EMBL/GenBank/DDBJ databases">
        <authorList>
            <person name="Schikora-Tamarit M.A."/>
        </authorList>
    </citation>
    <scope>NUCLEOTIDE SEQUENCE</scope>
    <source>
        <strain evidence="12">CBS2887</strain>
    </source>
</reference>
<dbReference type="SMART" id="SM00986">
    <property type="entry name" value="UDG"/>
    <property type="match status" value="1"/>
</dbReference>
<reference evidence="12" key="1">
    <citation type="journal article" date="2021" name="Open Biol.">
        <title>Shared evolutionary footprints suggest mitochondrial oxidative damage underlies multiple complex I losses in fungi.</title>
        <authorList>
            <person name="Schikora-Tamarit M.A."/>
            <person name="Marcet-Houben M."/>
            <person name="Nosek J."/>
            <person name="Gabaldon T."/>
        </authorList>
    </citation>
    <scope>NUCLEOTIDE SEQUENCE</scope>
    <source>
        <strain evidence="12">CBS2887</strain>
    </source>
</reference>
<evidence type="ECO:0000313" key="12">
    <source>
        <dbReference type="EMBL" id="KAH3687260.1"/>
    </source>
</evidence>
<evidence type="ECO:0000256" key="8">
    <source>
        <dbReference type="PROSITE-ProRule" id="PRU10072"/>
    </source>
</evidence>
<dbReference type="CDD" id="cd10027">
    <property type="entry name" value="UDG-F1-like"/>
    <property type="match status" value="1"/>
</dbReference>
<dbReference type="EC" id="3.2.2.27" evidence="7 9"/>
<accession>A0A9P8TQF4</accession>
<comment type="caution">
    <text evidence="12">The sequence shown here is derived from an EMBL/GenBank/DDBJ whole genome shotgun (WGS) entry which is preliminary data.</text>
</comment>
<evidence type="ECO:0000313" key="13">
    <source>
        <dbReference type="Proteomes" id="UP000774326"/>
    </source>
</evidence>
<organism evidence="12 13">
    <name type="scientific">Wickerhamomyces pijperi</name>
    <name type="common">Yeast</name>
    <name type="synonym">Pichia pijperi</name>
    <dbReference type="NCBI Taxonomy" id="599730"/>
    <lineage>
        <taxon>Eukaryota</taxon>
        <taxon>Fungi</taxon>
        <taxon>Dikarya</taxon>
        <taxon>Ascomycota</taxon>
        <taxon>Saccharomycotina</taxon>
        <taxon>Saccharomycetes</taxon>
        <taxon>Phaffomycetales</taxon>
        <taxon>Wickerhamomycetaceae</taxon>
        <taxon>Wickerhamomyces</taxon>
    </lineage>
</organism>
<keyword evidence="3 7" id="KW-0378">Hydrolase</keyword>
<keyword evidence="5 7" id="KW-0234">DNA repair</keyword>
<dbReference type="SMART" id="SM00987">
    <property type="entry name" value="UreE_C"/>
    <property type="match status" value="1"/>
</dbReference>
<evidence type="ECO:0000256" key="1">
    <source>
        <dbReference type="ARBA" id="ARBA00008184"/>
    </source>
</evidence>
<dbReference type="EMBL" id="JAEUBG010000876">
    <property type="protein sequence ID" value="KAH3687260.1"/>
    <property type="molecule type" value="Genomic_DNA"/>
</dbReference>
<keyword evidence="13" id="KW-1185">Reference proteome</keyword>
<dbReference type="GO" id="GO:0005634">
    <property type="term" value="C:nucleus"/>
    <property type="evidence" value="ECO:0007669"/>
    <property type="project" value="UniProtKB-SubCell"/>
</dbReference>
<dbReference type="PANTHER" id="PTHR11264">
    <property type="entry name" value="URACIL-DNA GLYCOSYLASE"/>
    <property type="match status" value="1"/>
</dbReference>
<name>A0A9P8TQF4_WICPI</name>
<dbReference type="HAMAP" id="MF_00148">
    <property type="entry name" value="UDG"/>
    <property type="match status" value="1"/>
</dbReference>
<feature type="region of interest" description="Disordered" evidence="10">
    <location>
        <begin position="31"/>
        <end position="50"/>
    </location>
</feature>
<evidence type="ECO:0000256" key="5">
    <source>
        <dbReference type="ARBA" id="ARBA00023204"/>
    </source>
</evidence>
<dbReference type="PROSITE" id="PS00130">
    <property type="entry name" value="U_DNA_GLYCOSYLASE"/>
    <property type="match status" value="1"/>
</dbReference>
<dbReference type="AlphaFoldDB" id="A0A9P8TQF4"/>
<dbReference type="InterPro" id="IPR002043">
    <property type="entry name" value="UDG_fam1"/>
</dbReference>
<protein>
    <recommendedName>
        <fullName evidence="7 9">Uracil-DNA glycosylase</fullName>
        <shortName evidence="7">UDG</shortName>
        <ecNumber evidence="7 9">3.2.2.27</ecNumber>
    </recommendedName>
</protein>
<dbReference type="NCBIfam" id="NF003589">
    <property type="entry name" value="PRK05254.1-2"/>
    <property type="match status" value="1"/>
</dbReference>
<gene>
    <name evidence="7" type="primary">UNG1</name>
    <name evidence="12" type="ORF">WICPIJ_001754</name>
</gene>
<dbReference type="PANTHER" id="PTHR11264:SF0">
    <property type="entry name" value="URACIL-DNA GLYCOSYLASE"/>
    <property type="match status" value="1"/>
</dbReference>
<dbReference type="InterPro" id="IPR005122">
    <property type="entry name" value="Uracil-DNA_glycosylase-like"/>
</dbReference>
<comment type="function">
    <text evidence="7 9">Excises uracil residues from the DNA which can arise as a result of misincorporation of dUMP residues by DNA polymerase or due to deamination of cytosine.</text>
</comment>
<sequence>MTVDQKRKSNQNTTQPVKKVRQITDFFKAKEPKVQTEEEIETEPSTPQQVEPLETYEDLSDTFDYTQLSQFKQTFASKLTPEQKQLLHLELATLEDTWFESLSTELTKPYFLNLKKYLQTQFKNKEIFPPKQDIYSWSRLTPLSTVKVIILGQDPYHNNNQAHGLAFSVRHPTVPPPSLKNIYKAIQIEYPNFEIPNGKVHSQAGDLTQWAKQGVLMLNACLTVEAHKANSHAKQGWEQFTSAVLRVVIENTQNNLILLLWGTPAQNRIKGLKLNEERIKIISCVHPSPLSARRGFFEARCFIGCNEMLLEMGEEPIEWGLLKGNTVLTGDDKK</sequence>
<comment type="subcellular location">
    <subcellularLocation>
        <location evidence="7">Mitochondrion</location>
    </subcellularLocation>
    <subcellularLocation>
        <location evidence="7">Nucleus</location>
    </subcellularLocation>
</comment>
<dbReference type="InterPro" id="IPR018085">
    <property type="entry name" value="Ura-DNA_Glyclase_AS"/>
</dbReference>